<dbReference type="CDD" id="cd08997">
    <property type="entry name" value="GH68"/>
    <property type="match status" value="1"/>
</dbReference>
<reference evidence="4" key="1">
    <citation type="journal article" date="2019" name="Int. J. Syst. Evol. Microbiol.">
        <title>The Global Catalogue of Microorganisms (GCM) 10K type strain sequencing project: providing services to taxonomists for standard genome sequencing and annotation.</title>
        <authorList>
            <consortium name="The Broad Institute Genomics Platform"/>
            <consortium name="The Broad Institute Genome Sequencing Center for Infectious Disease"/>
            <person name="Wu L."/>
            <person name="Ma J."/>
        </authorList>
    </citation>
    <scope>NUCLEOTIDE SEQUENCE [LARGE SCALE GENOMIC DNA]</scope>
    <source>
        <strain evidence="4">CCUG 62982</strain>
    </source>
</reference>
<gene>
    <name evidence="3" type="ORF">ACFQ1E_16500</name>
</gene>
<dbReference type="RefSeq" id="WP_319951626.1">
    <property type="nucleotide sequence ID" value="NZ_JAPDRA010000009.1"/>
</dbReference>
<dbReference type="EMBL" id="JBHTJG010000009">
    <property type="protein sequence ID" value="MFD0947945.1"/>
    <property type="molecule type" value="Genomic_DNA"/>
</dbReference>
<keyword evidence="3" id="KW-0378">Hydrolase</keyword>
<dbReference type="InterPro" id="IPR023296">
    <property type="entry name" value="Glyco_hydro_beta-prop_sf"/>
</dbReference>
<dbReference type="SUPFAM" id="SSF75005">
    <property type="entry name" value="Arabinanase/levansucrase/invertase"/>
    <property type="match status" value="1"/>
</dbReference>
<proteinExistence type="inferred from homology"/>
<evidence type="ECO:0000256" key="2">
    <source>
        <dbReference type="RuleBase" id="RU361220"/>
    </source>
</evidence>
<keyword evidence="4" id="KW-1185">Reference proteome</keyword>
<accession>A0ABW3H8Z4</accession>
<comment type="caution">
    <text evidence="3">The sequence shown here is derived from an EMBL/GenBank/DDBJ whole genome shotgun (WGS) entry which is preliminary data.</text>
</comment>
<sequence length="385" mass="41092">MTATSRDASAQLAESPARWTARHVATIANTACERVPLITGGDFAPIGGGIGIWDAWPVQASDGSIARLGDGSSLWMALGAPWFDDPDERHGHARIHLLRHGEGGGWHHLGPAMPDGFSPGSREWSGSARLDRTGRRLTLYFTATGRRGEAAPSFNQRIFAAEAELAADGGAPRLTGWHALREIVIRDPAHYMDPAEGSGSVGTIKAFRDPAWFRDPADGRDYLLFAGSQAGSRSAFNGVIGAAVADPAAPGNWRTLPPLLSADGLNNELERPHIVHHGGRYYLFWSTQAHVFDPAGPIGPTGLYGMVSDRIGSGWEPLNGTGLVCANPREAPCQAYSWLVLPDLSVTSFVDHWGGTFEPGTPRRFGGGFAPFLHLRLDAGRAALA</sequence>
<evidence type="ECO:0000313" key="4">
    <source>
        <dbReference type="Proteomes" id="UP001596977"/>
    </source>
</evidence>
<evidence type="ECO:0000256" key="1">
    <source>
        <dbReference type="ARBA" id="ARBA00006775"/>
    </source>
</evidence>
<protein>
    <submittedName>
        <fullName evidence="3">Glycoside hydrolase family 68 protein</fullName>
    </submittedName>
</protein>
<dbReference type="GO" id="GO:0016787">
    <property type="term" value="F:hydrolase activity"/>
    <property type="evidence" value="ECO:0007669"/>
    <property type="project" value="UniProtKB-KW"/>
</dbReference>
<evidence type="ECO:0000313" key="3">
    <source>
        <dbReference type="EMBL" id="MFD0947945.1"/>
    </source>
</evidence>
<comment type="similarity">
    <text evidence="1 2">Belongs to the glycosyl hydrolase 68 family.</text>
</comment>
<dbReference type="Gene3D" id="2.115.10.20">
    <property type="entry name" value="Glycosyl hydrolase domain, family 43"/>
    <property type="match status" value="1"/>
</dbReference>
<dbReference type="Proteomes" id="UP001596977">
    <property type="component" value="Unassembled WGS sequence"/>
</dbReference>
<name>A0ABW3H8Z4_9SPHN</name>
<dbReference type="InterPro" id="IPR003469">
    <property type="entry name" value="Glyco_hydro_68"/>
</dbReference>
<organism evidence="3 4">
    <name type="scientific">Sphingomonas canadensis</name>
    <dbReference type="NCBI Taxonomy" id="1219257"/>
    <lineage>
        <taxon>Bacteria</taxon>
        <taxon>Pseudomonadati</taxon>
        <taxon>Pseudomonadota</taxon>
        <taxon>Alphaproteobacteria</taxon>
        <taxon>Sphingomonadales</taxon>
        <taxon>Sphingomonadaceae</taxon>
        <taxon>Sphingomonas</taxon>
    </lineage>
</organism>
<dbReference type="Pfam" id="PF02435">
    <property type="entry name" value="Glyco_hydro_68"/>
    <property type="match status" value="2"/>
</dbReference>